<proteinExistence type="predicted"/>
<sequence length="40" mass="4662">MMNRIAIDQIAEDRHKWYSVFVQDLVTLIQKISLNSQISG</sequence>
<evidence type="ECO:0000313" key="2">
    <source>
        <dbReference type="Proteomes" id="UP000218287"/>
    </source>
</evidence>
<keyword evidence="2" id="KW-1185">Reference proteome</keyword>
<evidence type="ECO:0000313" key="1">
    <source>
        <dbReference type="EMBL" id="BAY17276.1"/>
    </source>
</evidence>
<dbReference type="Proteomes" id="UP000218287">
    <property type="component" value="Chromosome"/>
</dbReference>
<reference evidence="1 2" key="1">
    <citation type="submission" date="2017-06" db="EMBL/GenBank/DDBJ databases">
        <title>Genome sequencing of cyanobaciteial culture collection at National Institute for Environmental Studies (NIES).</title>
        <authorList>
            <person name="Hirose Y."/>
            <person name="Shimura Y."/>
            <person name="Fujisawa T."/>
            <person name="Nakamura Y."/>
            <person name="Kawachi M."/>
        </authorList>
    </citation>
    <scope>NUCLEOTIDE SEQUENCE [LARGE SCALE GENOMIC DNA]</scope>
    <source>
        <strain evidence="1 2">NIES-21</strain>
    </source>
</reference>
<dbReference type="EMBL" id="AP018174">
    <property type="protein sequence ID" value="BAY17276.1"/>
    <property type="molecule type" value="Genomic_DNA"/>
</dbReference>
<organism evidence="1 2">
    <name type="scientific">Anabaenopsis circularis NIES-21</name>
    <dbReference type="NCBI Taxonomy" id="1085406"/>
    <lineage>
        <taxon>Bacteria</taxon>
        <taxon>Bacillati</taxon>
        <taxon>Cyanobacteriota</taxon>
        <taxon>Cyanophyceae</taxon>
        <taxon>Nostocales</taxon>
        <taxon>Nodulariaceae</taxon>
        <taxon>Anabaenopsis</taxon>
    </lineage>
</organism>
<protein>
    <submittedName>
        <fullName evidence="1">Uncharacterized protein</fullName>
    </submittedName>
</protein>
<dbReference type="AlphaFoldDB" id="A0A1Z4GIV5"/>
<name>A0A1Z4GIV5_9CYAN</name>
<gene>
    <name evidence="1" type="ORF">NIES21_31120</name>
</gene>
<accession>A0A1Z4GIV5</accession>